<dbReference type="RefSeq" id="XP_047762144.1">
    <property type="nucleotide sequence ID" value="XM_047905736.1"/>
</dbReference>
<dbReference type="Proteomes" id="UP000756132">
    <property type="component" value="Chromosome 5"/>
</dbReference>
<sequence>MPFTHSHTLRRSPPRFLPHPSQKRTFLGLQRTPAPSSRIMGALVAQGLFVVLLADYGFATLTNQPTTVRAIAQSAGFWKERQLGDVHGE</sequence>
<protein>
    <submittedName>
        <fullName evidence="3">Uncharacterized protein</fullName>
    </submittedName>
</protein>
<proteinExistence type="predicted"/>
<organism evidence="3 4">
    <name type="scientific">Passalora fulva</name>
    <name type="common">Tomato leaf mold</name>
    <name type="synonym">Cladosporium fulvum</name>
    <dbReference type="NCBI Taxonomy" id="5499"/>
    <lineage>
        <taxon>Eukaryota</taxon>
        <taxon>Fungi</taxon>
        <taxon>Dikarya</taxon>
        <taxon>Ascomycota</taxon>
        <taxon>Pezizomycotina</taxon>
        <taxon>Dothideomycetes</taxon>
        <taxon>Dothideomycetidae</taxon>
        <taxon>Mycosphaerellales</taxon>
        <taxon>Mycosphaerellaceae</taxon>
        <taxon>Fulvia</taxon>
    </lineage>
</organism>
<feature type="region of interest" description="Disordered" evidence="1">
    <location>
        <begin position="1"/>
        <end position="22"/>
    </location>
</feature>
<dbReference type="EMBL" id="CP090167">
    <property type="protein sequence ID" value="UJO17778.1"/>
    <property type="molecule type" value="Genomic_DNA"/>
</dbReference>
<feature type="transmembrane region" description="Helical" evidence="2">
    <location>
        <begin position="39"/>
        <end position="59"/>
    </location>
</feature>
<dbReference type="KEGG" id="ffu:CLAFUR5_06588"/>
<dbReference type="AlphaFoldDB" id="A0A9Q8LI20"/>
<dbReference type="GeneID" id="71986466"/>
<dbReference type="OrthoDB" id="3899537at2759"/>
<name>A0A9Q8LI20_PASFU</name>
<keyword evidence="2" id="KW-0812">Transmembrane</keyword>
<evidence type="ECO:0000313" key="4">
    <source>
        <dbReference type="Proteomes" id="UP000756132"/>
    </source>
</evidence>
<keyword evidence="2" id="KW-1133">Transmembrane helix</keyword>
<evidence type="ECO:0000256" key="2">
    <source>
        <dbReference type="SAM" id="Phobius"/>
    </source>
</evidence>
<reference evidence="3" key="2">
    <citation type="journal article" date="2022" name="Microb. Genom.">
        <title>A chromosome-scale genome assembly of the tomato pathogen Cladosporium fulvum reveals a compartmentalized genome architecture and the presence of a dispensable chromosome.</title>
        <authorList>
            <person name="Zaccaron A.Z."/>
            <person name="Chen L.H."/>
            <person name="Samaras A."/>
            <person name="Stergiopoulos I."/>
        </authorList>
    </citation>
    <scope>NUCLEOTIDE SEQUENCE</scope>
    <source>
        <strain evidence="3">Race5_Kim</strain>
    </source>
</reference>
<evidence type="ECO:0000313" key="3">
    <source>
        <dbReference type="EMBL" id="UJO17778.1"/>
    </source>
</evidence>
<evidence type="ECO:0000256" key="1">
    <source>
        <dbReference type="SAM" id="MobiDB-lite"/>
    </source>
</evidence>
<keyword evidence="2" id="KW-0472">Membrane</keyword>
<gene>
    <name evidence="3" type="ORF">CLAFUR5_06588</name>
</gene>
<keyword evidence="4" id="KW-1185">Reference proteome</keyword>
<accession>A0A9Q8LI20</accession>
<reference evidence="3" key="1">
    <citation type="submission" date="2021-12" db="EMBL/GenBank/DDBJ databases">
        <authorList>
            <person name="Zaccaron A."/>
            <person name="Stergiopoulos I."/>
        </authorList>
    </citation>
    <scope>NUCLEOTIDE SEQUENCE</scope>
    <source>
        <strain evidence="3">Race5_Kim</strain>
    </source>
</reference>